<evidence type="ECO:0000313" key="3">
    <source>
        <dbReference type="Proteomes" id="UP000075886"/>
    </source>
</evidence>
<accession>A0A182QNC9</accession>
<feature type="compositionally biased region" description="Basic residues" evidence="1">
    <location>
        <begin position="222"/>
        <end position="248"/>
    </location>
</feature>
<evidence type="ECO:0000313" key="2">
    <source>
        <dbReference type="EnsemblMetazoa" id="AFAF013657-PA"/>
    </source>
</evidence>
<feature type="compositionally biased region" description="Basic and acidic residues" evidence="1">
    <location>
        <begin position="42"/>
        <end position="63"/>
    </location>
</feature>
<reference evidence="2" key="2">
    <citation type="submission" date="2020-05" db="UniProtKB">
        <authorList>
            <consortium name="EnsemblMetazoa"/>
        </authorList>
    </citation>
    <scope>IDENTIFICATION</scope>
    <source>
        <strain evidence="2">FAR1</strain>
    </source>
</reference>
<dbReference type="Proteomes" id="UP000075886">
    <property type="component" value="Unassembled WGS sequence"/>
</dbReference>
<dbReference type="AlphaFoldDB" id="A0A182QNC9"/>
<name>A0A182QNC9_9DIPT</name>
<feature type="compositionally biased region" description="Low complexity" evidence="1">
    <location>
        <begin position="264"/>
        <end position="277"/>
    </location>
</feature>
<dbReference type="STRING" id="69004.A0A182QNC9"/>
<keyword evidence="3" id="KW-1185">Reference proteome</keyword>
<reference evidence="3" key="1">
    <citation type="submission" date="2014-01" db="EMBL/GenBank/DDBJ databases">
        <title>The Genome Sequence of Anopheles farauti FAR1 (V2).</title>
        <authorList>
            <consortium name="The Broad Institute Genomics Platform"/>
            <person name="Neafsey D.E."/>
            <person name="Besansky N."/>
            <person name="Howell P."/>
            <person name="Walton C."/>
            <person name="Young S.K."/>
            <person name="Zeng Q."/>
            <person name="Gargeya S."/>
            <person name="Fitzgerald M."/>
            <person name="Haas B."/>
            <person name="Abouelleil A."/>
            <person name="Allen A.W."/>
            <person name="Alvarado L."/>
            <person name="Arachchi H.M."/>
            <person name="Berlin A.M."/>
            <person name="Chapman S.B."/>
            <person name="Gainer-Dewar J."/>
            <person name="Goldberg J."/>
            <person name="Griggs A."/>
            <person name="Gujja S."/>
            <person name="Hansen M."/>
            <person name="Howarth C."/>
            <person name="Imamovic A."/>
            <person name="Ireland A."/>
            <person name="Larimer J."/>
            <person name="McCowan C."/>
            <person name="Murphy C."/>
            <person name="Pearson M."/>
            <person name="Poon T.W."/>
            <person name="Priest M."/>
            <person name="Roberts A."/>
            <person name="Saif S."/>
            <person name="Shea T."/>
            <person name="Sisk P."/>
            <person name="Sykes S."/>
            <person name="Wortman J."/>
            <person name="Nusbaum C."/>
            <person name="Birren B."/>
        </authorList>
    </citation>
    <scope>NUCLEOTIDE SEQUENCE [LARGE SCALE GENOMIC DNA]</scope>
    <source>
        <strain evidence="3">FAR1</strain>
    </source>
</reference>
<feature type="region of interest" description="Disordered" evidence="1">
    <location>
        <begin position="165"/>
        <end position="322"/>
    </location>
</feature>
<proteinExistence type="predicted"/>
<sequence>MTPSKLRIKDDLYNRFSPPESDETIFKAGKPRGPSYSVLGESSHDCGEHELNEQPRRYSDGRLPKTSKSRTTTKVPEECDEATEPNQHMPSKSAFIFPTQFYKNLFAASATLLKKQPKEFEDDRDSGDESANDEKAEDLSSPSVCSPLEAALSGVGHFSRSLFTHATSPHGSGPEVDRDVDTSESNELLEKPSNAFPWLSEATNNNDYTKGNNNIHHGTPPHLHHPHHPHHHHHHHHHPHHSHHHPHLAHGVGSGGAANQSNLGATSGSSGPLSGSGNCRHGHPEDTKCRSLNCGGPPVSPSASSSLAANEGATPDSSSTTATATAIPNFNQMPVPGGVQGQNPTQGLVHWMSAVMAEHMTSNPHHDPTSVGMHYMWNGPVEQCGQHPKDMDTYGGWPTPRNPMSMKQGYEAKMNPVDHHHHHHHHHHNNLQKGHMIDDGRLLDHHTMQTGAAQMSQLYGARGSSSSSSPGGGLGHGATNPAAALLVVPQPINATKIGATGLPNGTGRKYQCKMCPQVFLFLSPSSEHLLST</sequence>
<feature type="compositionally biased region" description="Low complexity" evidence="1">
    <location>
        <begin position="204"/>
        <end position="221"/>
    </location>
</feature>
<feature type="region of interest" description="Disordered" evidence="1">
    <location>
        <begin position="117"/>
        <end position="144"/>
    </location>
</feature>
<protein>
    <submittedName>
        <fullName evidence="2">Uncharacterized protein</fullName>
    </submittedName>
</protein>
<dbReference type="EMBL" id="AXCN02001154">
    <property type="status" value="NOT_ANNOTATED_CDS"/>
    <property type="molecule type" value="Genomic_DNA"/>
</dbReference>
<feature type="compositionally biased region" description="Acidic residues" evidence="1">
    <location>
        <begin position="122"/>
        <end position="131"/>
    </location>
</feature>
<dbReference type="VEuPathDB" id="VectorBase:AFAF013657"/>
<feature type="region of interest" description="Disordered" evidence="1">
    <location>
        <begin position="1"/>
        <end position="91"/>
    </location>
</feature>
<dbReference type="EnsemblMetazoa" id="AFAF013657-RA">
    <property type="protein sequence ID" value="AFAF013657-PA"/>
    <property type="gene ID" value="AFAF013657"/>
</dbReference>
<evidence type="ECO:0000256" key="1">
    <source>
        <dbReference type="SAM" id="MobiDB-lite"/>
    </source>
</evidence>
<organism evidence="2 3">
    <name type="scientific">Anopheles farauti</name>
    <dbReference type="NCBI Taxonomy" id="69004"/>
    <lineage>
        <taxon>Eukaryota</taxon>
        <taxon>Metazoa</taxon>
        <taxon>Ecdysozoa</taxon>
        <taxon>Arthropoda</taxon>
        <taxon>Hexapoda</taxon>
        <taxon>Insecta</taxon>
        <taxon>Pterygota</taxon>
        <taxon>Neoptera</taxon>
        <taxon>Endopterygota</taxon>
        <taxon>Diptera</taxon>
        <taxon>Nematocera</taxon>
        <taxon>Culicoidea</taxon>
        <taxon>Culicidae</taxon>
        <taxon>Anophelinae</taxon>
        <taxon>Anopheles</taxon>
    </lineage>
</organism>